<dbReference type="GO" id="GO:0008675">
    <property type="term" value="F:2-dehydro-3-deoxy-phosphogluconate aldolase activity"/>
    <property type="evidence" value="ECO:0007669"/>
    <property type="project" value="UniProtKB-EC"/>
</dbReference>
<proteinExistence type="inferred from homology"/>
<dbReference type="Proteomes" id="UP000316304">
    <property type="component" value="Unassembled WGS sequence"/>
</dbReference>
<evidence type="ECO:0000256" key="3">
    <source>
        <dbReference type="ARBA" id="ARBA00006906"/>
    </source>
</evidence>
<dbReference type="RefSeq" id="WP_231612200.1">
    <property type="nucleotide sequence ID" value="NZ_SJPT01000003.1"/>
</dbReference>
<sequence length="220" mass="23518">MMMFPDEILQRLQRTGIVAGFSVEQTQHAVPLAKALFKGGIDAIELTLRTAAGIDAVRAICAEVPEMLVGVGTILTPETVREVKAAGASFGVAPGMNARVVRAAQEIEFPFAPGIMTPSDLEAAIELGCRFVKFFPAEAAGGISYLRSMSAPYKHLGIQYFPLGGLNAENMLPYLKESNVAAIGGSWIVKQTMVNNEDWDGITTSAANVIKAKNKGFENE</sequence>
<dbReference type="Pfam" id="PF01081">
    <property type="entry name" value="Aldolase"/>
    <property type="match status" value="1"/>
</dbReference>
<keyword evidence="6" id="KW-0456">Lyase</keyword>
<dbReference type="PROSITE" id="PS00160">
    <property type="entry name" value="ALDOLASE_KDPG_KHG_2"/>
    <property type="match status" value="1"/>
</dbReference>
<dbReference type="NCBIfam" id="TIGR01182">
    <property type="entry name" value="eda"/>
    <property type="match status" value="1"/>
</dbReference>
<evidence type="ECO:0000313" key="10">
    <source>
        <dbReference type="Proteomes" id="UP000316304"/>
    </source>
</evidence>
<evidence type="ECO:0000256" key="2">
    <source>
        <dbReference type="ARBA" id="ARBA00004736"/>
    </source>
</evidence>
<name>A0A5C6CIM9_9BACT</name>
<comment type="pathway">
    <text evidence="2">Carbohydrate acid metabolism; 2-dehydro-3-deoxy-D-gluconate degradation; D-glyceraldehyde 3-phosphate and pyruvate from 2-dehydro-3-deoxy-D-gluconate: step 2/2.</text>
</comment>
<dbReference type="PANTHER" id="PTHR30246:SF1">
    <property type="entry name" value="2-DEHYDRO-3-DEOXY-6-PHOSPHOGALACTONATE ALDOLASE-RELATED"/>
    <property type="match status" value="1"/>
</dbReference>
<dbReference type="InterPro" id="IPR031338">
    <property type="entry name" value="KDPG/KHG_AS_2"/>
</dbReference>
<evidence type="ECO:0000256" key="8">
    <source>
        <dbReference type="ARBA" id="ARBA00023277"/>
    </source>
</evidence>
<dbReference type="CDD" id="cd00452">
    <property type="entry name" value="KDPG_aldolase"/>
    <property type="match status" value="1"/>
</dbReference>
<comment type="subunit">
    <text evidence="4">Homotrimer.</text>
</comment>
<dbReference type="EMBL" id="SJPT01000003">
    <property type="protein sequence ID" value="TWU23965.1"/>
    <property type="molecule type" value="Genomic_DNA"/>
</dbReference>
<dbReference type="Gene3D" id="3.20.20.70">
    <property type="entry name" value="Aldolase class I"/>
    <property type="match status" value="1"/>
</dbReference>
<dbReference type="InterPro" id="IPR013785">
    <property type="entry name" value="Aldolase_TIM"/>
</dbReference>
<evidence type="ECO:0000256" key="6">
    <source>
        <dbReference type="ARBA" id="ARBA00023239"/>
    </source>
</evidence>
<evidence type="ECO:0000256" key="7">
    <source>
        <dbReference type="ARBA" id="ARBA00023270"/>
    </source>
</evidence>
<comment type="caution">
    <text evidence="9">The sequence shown here is derived from an EMBL/GenBank/DDBJ whole genome shotgun (WGS) entry which is preliminary data.</text>
</comment>
<accession>A0A5C6CIM9</accession>
<protein>
    <recommendedName>
        <fullName evidence="5">2-dehydro-3-deoxy-phosphogluconate aldolase</fullName>
        <ecNumber evidence="5">4.1.2.14</ecNumber>
    </recommendedName>
</protein>
<comment type="catalytic activity">
    <reaction evidence="1">
        <text>2-dehydro-3-deoxy-6-phospho-D-gluconate = D-glyceraldehyde 3-phosphate + pyruvate</text>
        <dbReference type="Rhea" id="RHEA:17089"/>
        <dbReference type="ChEBI" id="CHEBI:15361"/>
        <dbReference type="ChEBI" id="CHEBI:57569"/>
        <dbReference type="ChEBI" id="CHEBI:59776"/>
        <dbReference type="EC" id="4.1.2.14"/>
    </reaction>
</comment>
<dbReference type="InterPro" id="IPR000887">
    <property type="entry name" value="Aldlse_KDPG_KHG"/>
</dbReference>
<organism evidence="9 10">
    <name type="scientific">Novipirellula galeiformis</name>
    <dbReference type="NCBI Taxonomy" id="2528004"/>
    <lineage>
        <taxon>Bacteria</taxon>
        <taxon>Pseudomonadati</taxon>
        <taxon>Planctomycetota</taxon>
        <taxon>Planctomycetia</taxon>
        <taxon>Pirellulales</taxon>
        <taxon>Pirellulaceae</taxon>
        <taxon>Novipirellula</taxon>
    </lineage>
</organism>
<comment type="similarity">
    <text evidence="3">Belongs to the KHG/KDPG aldolase family.</text>
</comment>
<dbReference type="EC" id="4.1.2.14" evidence="5"/>
<evidence type="ECO:0000256" key="1">
    <source>
        <dbReference type="ARBA" id="ARBA00000654"/>
    </source>
</evidence>
<evidence type="ECO:0000313" key="9">
    <source>
        <dbReference type="EMBL" id="TWU23965.1"/>
    </source>
</evidence>
<keyword evidence="8" id="KW-0119">Carbohydrate metabolism</keyword>
<keyword evidence="10" id="KW-1185">Reference proteome</keyword>
<dbReference type="PANTHER" id="PTHR30246">
    <property type="entry name" value="2-KETO-3-DEOXY-6-PHOSPHOGLUCONATE ALDOLASE"/>
    <property type="match status" value="1"/>
</dbReference>
<evidence type="ECO:0000256" key="4">
    <source>
        <dbReference type="ARBA" id="ARBA00011233"/>
    </source>
</evidence>
<dbReference type="PROSITE" id="PS00159">
    <property type="entry name" value="ALDOLASE_KDPG_KHG_1"/>
    <property type="match status" value="1"/>
</dbReference>
<keyword evidence="7" id="KW-0704">Schiff base</keyword>
<dbReference type="SUPFAM" id="SSF51569">
    <property type="entry name" value="Aldolase"/>
    <property type="match status" value="1"/>
</dbReference>
<evidence type="ECO:0000256" key="5">
    <source>
        <dbReference type="ARBA" id="ARBA00013063"/>
    </source>
</evidence>
<dbReference type="InterPro" id="IPR031337">
    <property type="entry name" value="KDPG/KHG_AS_1"/>
</dbReference>
<gene>
    <name evidence="9" type="primary">eda</name>
    <name evidence="9" type="ORF">Pla52o_18880</name>
</gene>
<reference evidence="9 10" key="1">
    <citation type="submission" date="2019-02" db="EMBL/GenBank/DDBJ databases">
        <title>Deep-cultivation of Planctomycetes and their phenomic and genomic characterization uncovers novel biology.</title>
        <authorList>
            <person name="Wiegand S."/>
            <person name="Jogler M."/>
            <person name="Boedeker C."/>
            <person name="Pinto D."/>
            <person name="Vollmers J."/>
            <person name="Rivas-Marin E."/>
            <person name="Kohn T."/>
            <person name="Peeters S.H."/>
            <person name="Heuer A."/>
            <person name="Rast P."/>
            <person name="Oberbeckmann S."/>
            <person name="Bunk B."/>
            <person name="Jeske O."/>
            <person name="Meyerdierks A."/>
            <person name="Storesund J.E."/>
            <person name="Kallscheuer N."/>
            <person name="Luecker S."/>
            <person name="Lage O.M."/>
            <person name="Pohl T."/>
            <person name="Merkel B.J."/>
            <person name="Hornburger P."/>
            <person name="Mueller R.-W."/>
            <person name="Bruemmer F."/>
            <person name="Labrenz M."/>
            <person name="Spormann A.M."/>
            <person name="Op Den Camp H."/>
            <person name="Overmann J."/>
            <person name="Amann R."/>
            <person name="Jetten M.S.M."/>
            <person name="Mascher T."/>
            <person name="Medema M.H."/>
            <person name="Devos D.P."/>
            <person name="Kaster A.-K."/>
            <person name="Ovreas L."/>
            <person name="Rohde M."/>
            <person name="Galperin M.Y."/>
            <person name="Jogler C."/>
        </authorList>
    </citation>
    <scope>NUCLEOTIDE SEQUENCE [LARGE SCALE GENOMIC DNA]</scope>
    <source>
        <strain evidence="9 10">Pla52o</strain>
    </source>
</reference>
<dbReference type="AlphaFoldDB" id="A0A5C6CIM9"/>